<evidence type="ECO:0000256" key="5">
    <source>
        <dbReference type="ARBA" id="ARBA00022723"/>
    </source>
</evidence>
<reference evidence="13" key="2">
    <citation type="journal article" date="2024" name="Plant">
        <title>Genomic evolution and insights into agronomic trait innovations of Sesamum species.</title>
        <authorList>
            <person name="Miao H."/>
            <person name="Wang L."/>
            <person name="Qu L."/>
            <person name="Liu H."/>
            <person name="Sun Y."/>
            <person name="Le M."/>
            <person name="Wang Q."/>
            <person name="Wei S."/>
            <person name="Zheng Y."/>
            <person name="Lin W."/>
            <person name="Duan Y."/>
            <person name="Cao H."/>
            <person name="Xiong S."/>
            <person name="Wang X."/>
            <person name="Wei L."/>
            <person name="Li C."/>
            <person name="Ma Q."/>
            <person name="Ju M."/>
            <person name="Zhao R."/>
            <person name="Li G."/>
            <person name="Mu C."/>
            <person name="Tian Q."/>
            <person name="Mei H."/>
            <person name="Zhang T."/>
            <person name="Gao T."/>
            <person name="Zhang H."/>
        </authorList>
    </citation>
    <scope>NUCLEOTIDE SEQUENCE</scope>
    <source>
        <strain evidence="13">G02</strain>
    </source>
</reference>
<sequence>MDLNSSFVEFNLFSFPFFLLLPFLLLPLSIHLLLRIKSSPSQVKAPNLPPGPRRWPVIGNIPLFIWKNPHIIVSNLARIHGPLMSLRLGTQVVILGSLPDAAKEILKTHDRDLSGRCAPKATPITESDLKKFSLLWATDCSPKWKSIRVLWKGELFSNKALEAQACLREKKVAEMVEYLGRKEGEVVTIGEVVFAAVYNTLGNLCFSRDLIGLGDEKMARDWKEVFWRFMECATTPLIADFFPGLDGLGLDFQGKKKQAAKCMKKMFGVWQELIRQRRESDGSKKHGDFLDFMLENEFLDIQILFMLLEILPAGAGTLIATTEWAMAELIKNKEAMIKLQEELQTHKIVDSNSIRESDISRLPYLNACVKETLRLHPPIAFLPHSAQSTCEVMNYTVPENSLVFVNLWAIGHDPTVWEDPFSFRPERFLNSNLDYKGQDFEFLPFGAGRRMCPGLPFASKKVHLILAALVGCFDWSLPDNRDPSDLDMNEKYAVPLQKEKPLLLIPHQNSKTKTSPPPRTN</sequence>
<keyword evidence="12" id="KW-0472">Membrane</keyword>
<comment type="cofactor">
    <cofactor evidence="1 9">
        <name>heme</name>
        <dbReference type="ChEBI" id="CHEBI:30413"/>
    </cofactor>
</comment>
<keyword evidence="5 9" id="KW-0479">Metal-binding</keyword>
<dbReference type="PRINTS" id="PR00385">
    <property type="entry name" value="P450"/>
</dbReference>
<dbReference type="GO" id="GO:0004497">
    <property type="term" value="F:monooxygenase activity"/>
    <property type="evidence" value="ECO:0007669"/>
    <property type="project" value="UniProtKB-KW"/>
</dbReference>
<keyword evidence="4 9" id="KW-0349">Heme</keyword>
<evidence type="ECO:0000313" key="13">
    <source>
        <dbReference type="EMBL" id="KAL0330206.1"/>
    </source>
</evidence>
<reference evidence="13" key="1">
    <citation type="submission" date="2020-06" db="EMBL/GenBank/DDBJ databases">
        <authorList>
            <person name="Li T."/>
            <person name="Hu X."/>
            <person name="Zhang T."/>
            <person name="Song X."/>
            <person name="Zhang H."/>
            <person name="Dai N."/>
            <person name="Sheng W."/>
            <person name="Hou X."/>
            <person name="Wei L."/>
        </authorList>
    </citation>
    <scope>NUCLEOTIDE SEQUENCE</scope>
    <source>
        <strain evidence="13">G02</strain>
        <tissue evidence="13">Leaf</tissue>
    </source>
</reference>
<dbReference type="GO" id="GO:0016705">
    <property type="term" value="F:oxidoreductase activity, acting on paired donors, with incorporation or reduction of molecular oxygen"/>
    <property type="evidence" value="ECO:0007669"/>
    <property type="project" value="InterPro"/>
</dbReference>
<evidence type="ECO:0000256" key="9">
    <source>
        <dbReference type="PIRSR" id="PIRSR602401-1"/>
    </source>
</evidence>
<comment type="caution">
    <text evidence="13">The sequence shown here is derived from an EMBL/GenBank/DDBJ whole genome shotgun (WGS) entry which is preliminary data.</text>
</comment>
<name>A0AAW2MJD4_SESRA</name>
<dbReference type="SUPFAM" id="SSF48264">
    <property type="entry name" value="Cytochrome P450"/>
    <property type="match status" value="1"/>
</dbReference>
<evidence type="ECO:0000256" key="3">
    <source>
        <dbReference type="ARBA" id="ARBA00010617"/>
    </source>
</evidence>
<dbReference type="EMBL" id="JACGWJ010000022">
    <property type="protein sequence ID" value="KAL0330206.1"/>
    <property type="molecule type" value="Genomic_DNA"/>
</dbReference>
<protein>
    <submittedName>
        <fullName evidence="13">(S)-N-methylcoclaurine 3'-hydroxylase isozyme 1</fullName>
    </submittedName>
</protein>
<keyword evidence="8 10" id="KW-0503">Monooxygenase</keyword>
<evidence type="ECO:0000256" key="7">
    <source>
        <dbReference type="ARBA" id="ARBA00023004"/>
    </source>
</evidence>
<dbReference type="GO" id="GO:0020037">
    <property type="term" value="F:heme binding"/>
    <property type="evidence" value="ECO:0007669"/>
    <property type="project" value="InterPro"/>
</dbReference>
<keyword evidence="12" id="KW-0812">Transmembrane</keyword>
<evidence type="ECO:0000256" key="10">
    <source>
        <dbReference type="RuleBase" id="RU000461"/>
    </source>
</evidence>
<dbReference type="InterPro" id="IPR017972">
    <property type="entry name" value="Cyt_P450_CS"/>
</dbReference>
<dbReference type="PRINTS" id="PR00463">
    <property type="entry name" value="EP450I"/>
</dbReference>
<evidence type="ECO:0000256" key="4">
    <source>
        <dbReference type="ARBA" id="ARBA00022617"/>
    </source>
</evidence>
<feature type="region of interest" description="Disordered" evidence="11">
    <location>
        <begin position="498"/>
        <end position="521"/>
    </location>
</feature>
<keyword evidence="12" id="KW-1133">Transmembrane helix</keyword>
<evidence type="ECO:0000256" key="2">
    <source>
        <dbReference type="ARBA" id="ARBA00004167"/>
    </source>
</evidence>
<dbReference type="PANTHER" id="PTHR47950">
    <property type="entry name" value="CYTOCHROME P450, FAMILY 76, SUBFAMILY C, POLYPEPTIDE 5-RELATED"/>
    <property type="match status" value="1"/>
</dbReference>
<gene>
    <name evidence="13" type="ORF">Sradi_5007300</name>
</gene>
<proteinExistence type="inferred from homology"/>
<accession>A0AAW2MJD4</accession>
<dbReference type="InterPro" id="IPR002401">
    <property type="entry name" value="Cyt_P450_E_grp-I"/>
</dbReference>
<evidence type="ECO:0000256" key="8">
    <source>
        <dbReference type="ARBA" id="ARBA00023033"/>
    </source>
</evidence>
<dbReference type="AlphaFoldDB" id="A0AAW2MJD4"/>
<evidence type="ECO:0000256" key="12">
    <source>
        <dbReference type="SAM" id="Phobius"/>
    </source>
</evidence>
<organism evidence="13">
    <name type="scientific">Sesamum radiatum</name>
    <name type="common">Black benniseed</name>
    <dbReference type="NCBI Taxonomy" id="300843"/>
    <lineage>
        <taxon>Eukaryota</taxon>
        <taxon>Viridiplantae</taxon>
        <taxon>Streptophyta</taxon>
        <taxon>Embryophyta</taxon>
        <taxon>Tracheophyta</taxon>
        <taxon>Spermatophyta</taxon>
        <taxon>Magnoliopsida</taxon>
        <taxon>eudicotyledons</taxon>
        <taxon>Gunneridae</taxon>
        <taxon>Pentapetalae</taxon>
        <taxon>asterids</taxon>
        <taxon>lamiids</taxon>
        <taxon>Lamiales</taxon>
        <taxon>Pedaliaceae</taxon>
        <taxon>Sesamum</taxon>
    </lineage>
</organism>
<dbReference type="PANTHER" id="PTHR47950:SF49">
    <property type="entry name" value="CYTOCHROME P450"/>
    <property type="match status" value="1"/>
</dbReference>
<dbReference type="PROSITE" id="PS00086">
    <property type="entry name" value="CYTOCHROME_P450"/>
    <property type="match status" value="1"/>
</dbReference>
<dbReference type="GO" id="GO:0016020">
    <property type="term" value="C:membrane"/>
    <property type="evidence" value="ECO:0007669"/>
    <property type="project" value="UniProtKB-SubCell"/>
</dbReference>
<evidence type="ECO:0000256" key="1">
    <source>
        <dbReference type="ARBA" id="ARBA00001971"/>
    </source>
</evidence>
<dbReference type="GO" id="GO:0005506">
    <property type="term" value="F:iron ion binding"/>
    <property type="evidence" value="ECO:0007669"/>
    <property type="project" value="InterPro"/>
</dbReference>
<feature type="binding site" description="axial binding residue" evidence="9">
    <location>
        <position position="452"/>
    </location>
    <ligand>
        <name>heme</name>
        <dbReference type="ChEBI" id="CHEBI:30413"/>
    </ligand>
    <ligandPart>
        <name>Fe</name>
        <dbReference type="ChEBI" id="CHEBI:18248"/>
    </ligandPart>
</feature>
<dbReference type="Pfam" id="PF00067">
    <property type="entry name" value="p450"/>
    <property type="match status" value="1"/>
</dbReference>
<evidence type="ECO:0000256" key="6">
    <source>
        <dbReference type="ARBA" id="ARBA00023002"/>
    </source>
</evidence>
<dbReference type="InterPro" id="IPR036396">
    <property type="entry name" value="Cyt_P450_sf"/>
</dbReference>
<dbReference type="Gene3D" id="1.10.630.10">
    <property type="entry name" value="Cytochrome P450"/>
    <property type="match status" value="1"/>
</dbReference>
<comment type="subcellular location">
    <subcellularLocation>
        <location evidence="2">Membrane</location>
        <topology evidence="2">Single-pass membrane protein</topology>
    </subcellularLocation>
</comment>
<keyword evidence="7 9" id="KW-0408">Iron</keyword>
<dbReference type="InterPro" id="IPR001128">
    <property type="entry name" value="Cyt_P450"/>
</dbReference>
<dbReference type="FunFam" id="1.10.630.10:FF:000126">
    <property type="entry name" value="Predicted protein"/>
    <property type="match status" value="1"/>
</dbReference>
<evidence type="ECO:0000256" key="11">
    <source>
        <dbReference type="SAM" id="MobiDB-lite"/>
    </source>
</evidence>
<keyword evidence="6 10" id="KW-0560">Oxidoreductase</keyword>
<comment type="similarity">
    <text evidence="3 10">Belongs to the cytochrome P450 family.</text>
</comment>
<feature type="transmembrane region" description="Helical" evidence="12">
    <location>
        <begin position="12"/>
        <end position="34"/>
    </location>
</feature>